<dbReference type="Gene3D" id="2.30.110.10">
    <property type="entry name" value="Electron Transport, Fmn-binding Protein, Chain A"/>
    <property type="match status" value="1"/>
</dbReference>
<accession>A0A2X3HI70</accession>
<dbReference type="STRING" id="1214117.LFLEISCH_12660"/>
<reference evidence="2 3" key="1">
    <citation type="submission" date="2018-06" db="EMBL/GenBank/DDBJ databases">
        <authorList>
            <consortium name="Pathogen Informatics"/>
            <person name="Doyle S."/>
        </authorList>
    </citation>
    <scope>NUCLEOTIDE SEQUENCE [LARGE SCALE GENOMIC DNA]</scope>
    <source>
        <strain evidence="2 3">NCTC13940</strain>
    </source>
</reference>
<protein>
    <submittedName>
        <fullName evidence="2">Uncharacterized conserved protein</fullName>
    </submittedName>
</protein>
<dbReference type="Pfam" id="PF01243">
    <property type="entry name" value="PNPOx_N"/>
    <property type="match status" value="1"/>
</dbReference>
<evidence type="ECO:0000313" key="2">
    <source>
        <dbReference type="EMBL" id="SQC70385.1"/>
    </source>
</evidence>
<feature type="domain" description="Pyridoxamine 5'-phosphate oxidase N-terminal" evidence="1">
    <location>
        <begin position="18"/>
        <end position="108"/>
    </location>
</feature>
<gene>
    <name evidence="2" type="ORF">NCTC13940_01839</name>
</gene>
<dbReference type="EMBL" id="UAWT01000022">
    <property type="protein sequence ID" value="SQC70385.1"/>
    <property type="molecule type" value="Genomic_DNA"/>
</dbReference>
<proteinExistence type="predicted"/>
<dbReference type="InterPro" id="IPR011576">
    <property type="entry name" value="Pyridox_Oxase_N"/>
</dbReference>
<evidence type="ECO:0000313" key="3">
    <source>
        <dbReference type="Proteomes" id="UP000250257"/>
    </source>
</evidence>
<dbReference type="Proteomes" id="UP000250257">
    <property type="component" value="Unassembled WGS sequence"/>
</dbReference>
<organism evidence="2 3">
    <name type="scientific">Listeria fleischmannii subsp. fleischmannii</name>
    <dbReference type="NCBI Taxonomy" id="1671902"/>
    <lineage>
        <taxon>Bacteria</taxon>
        <taxon>Bacillati</taxon>
        <taxon>Bacillota</taxon>
        <taxon>Bacilli</taxon>
        <taxon>Bacillales</taxon>
        <taxon>Listeriaceae</taxon>
        <taxon>Listeria</taxon>
    </lineage>
</organism>
<dbReference type="SUPFAM" id="SSF50475">
    <property type="entry name" value="FMN-binding split barrel"/>
    <property type="match status" value="1"/>
</dbReference>
<dbReference type="InterPro" id="IPR012349">
    <property type="entry name" value="Split_barrel_FMN-bd"/>
</dbReference>
<sequence length="157" mass="18340">MVANKVNLFGGILIMKKAFLEYHNYQLATVSSVDEMTKPNVRTVHGVEVAGEFIFTTGAYTTKYQEIKANPNIEFYVLDFNKEKETFKQFRVHGIAKETTEISKEDYCIAYLRKYPYREDFVKNRMNYFKGEENRLFTLEMTGFIVETPGGNREQII</sequence>
<dbReference type="AlphaFoldDB" id="A0A2X3HI70"/>
<name>A0A2X3HI70_9LIST</name>
<evidence type="ECO:0000259" key="1">
    <source>
        <dbReference type="Pfam" id="PF01243"/>
    </source>
</evidence>